<name>A0A502E6L1_9FLAO</name>
<dbReference type="RefSeq" id="WP_140511567.1">
    <property type="nucleotide sequence ID" value="NZ_RCZH01000022.1"/>
</dbReference>
<evidence type="ECO:0000313" key="2">
    <source>
        <dbReference type="EMBL" id="TPG33293.1"/>
    </source>
</evidence>
<comment type="caution">
    <text evidence="2">The sequence shown here is derived from an EMBL/GenBank/DDBJ whole genome shotgun (WGS) entry which is preliminary data.</text>
</comment>
<dbReference type="Proteomes" id="UP000319700">
    <property type="component" value="Unassembled WGS sequence"/>
</dbReference>
<organism evidence="2 3">
    <name type="scientific">Flavobacterium pectinovorum</name>
    <dbReference type="NCBI Taxonomy" id="29533"/>
    <lineage>
        <taxon>Bacteria</taxon>
        <taxon>Pseudomonadati</taxon>
        <taxon>Bacteroidota</taxon>
        <taxon>Flavobacteriia</taxon>
        <taxon>Flavobacteriales</taxon>
        <taxon>Flavobacteriaceae</taxon>
        <taxon>Flavobacterium</taxon>
    </lineage>
</organism>
<sequence length="160" mass="17343">MAPDGKYHNFDSKLNKYTYSDGKSHNGQQKKAGVWSVTNKEGNFMWNNAKGEFVLNTSDRGAAQNSFPGLGNVGTTYAGGDNPKNGRNPIKYDYSQPPQNIADFGGFLHDKAYDSSGLEGVGGVISPQSTKANRLLIDMSKQIQAMYKNKAIDPFTGAPV</sequence>
<dbReference type="EMBL" id="RCZH01000022">
    <property type="protein sequence ID" value="TPG33293.1"/>
    <property type="molecule type" value="Genomic_DNA"/>
</dbReference>
<feature type="region of interest" description="Disordered" evidence="1">
    <location>
        <begin position="74"/>
        <end position="95"/>
    </location>
</feature>
<evidence type="ECO:0008006" key="4">
    <source>
        <dbReference type="Google" id="ProtNLM"/>
    </source>
</evidence>
<accession>A0A502E6L1</accession>
<protein>
    <recommendedName>
        <fullName evidence="4">RHS repeat-associated core domain-containing protein</fullName>
    </recommendedName>
</protein>
<evidence type="ECO:0000256" key="1">
    <source>
        <dbReference type="SAM" id="MobiDB-lite"/>
    </source>
</evidence>
<proteinExistence type="predicted"/>
<evidence type="ECO:0000313" key="3">
    <source>
        <dbReference type="Proteomes" id="UP000319700"/>
    </source>
</evidence>
<reference evidence="2 3" key="1">
    <citation type="journal article" date="2019" name="Environ. Microbiol.">
        <title>Species interactions and distinct microbial communities in high Arctic permafrost affected cryosols are associated with the CH4 and CO2 gas fluxes.</title>
        <authorList>
            <person name="Altshuler I."/>
            <person name="Hamel J."/>
            <person name="Turney S."/>
            <person name="Magnuson E."/>
            <person name="Levesque R."/>
            <person name="Greer C."/>
            <person name="Whyte L.G."/>
        </authorList>
    </citation>
    <scope>NUCLEOTIDE SEQUENCE [LARGE SCALE GENOMIC DNA]</scope>
    <source>
        <strain evidence="2 3">42</strain>
    </source>
</reference>
<dbReference type="AlphaFoldDB" id="A0A502E6L1"/>
<keyword evidence="3" id="KW-1185">Reference proteome</keyword>
<gene>
    <name evidence="2" type="ORF">EAH81_24520</name>
</gene>